<evidence type="ECO:0000256" key="6">
    <source>
        <dbReference type="ARBA" id="ARBA00022741"/>
    </source>
</evidence>
<comment type="similarity">
    <text evidence="2">Belongs to the GTP-binding SRP family.</text>
</comment>
<dbReference type="NCBIfam" id="TIGR03499">
    <property type="entry name" value="FlhF"/>
    <property type="match status" value="1"/>
</dbReference>
<keyword evidence="16" id="KW-0966">Cell projection</keyword>
<gene>
    <name evidence="16" type="primary">flhF</name>
    <name evidence="16" type="ORF">H9646_05045</name>
</gene>
<feature type="domain" description="SRP54-type proteins GTP-binding" evidence="15">
    <location>
        <begin position="287"/>
        <end position="477"/>
    </location>
</feature>
<evidence type="ECO:0000259" key="14">
    <source>
        <dbReference type="SMART" id="SM00382"/>
    </source>
</evidence>
<keyword evidence="4" id="KW-0813">Transport</keyword>
<dbReference type="InterPro" id="IPR027417">
    <property type="entry name" value="P-loop_NTPase"/>
</dbReference>
<keyword evidence="7" id="KW-1005">Bacterial flagellum biogenesis</keyword>
<dbReference type="CDD" id="cd17873">
    <property type="entry name" value="FlhF"/>
    <property type="match status" value="1"/>
</dbReference>
<evidence type="ECO:0000256" key="8">
    <source>
        <dbReference type="ARBA" id="ARBA00022927"/>
    </source>
</evidence>
<keyword evidence="11" id="KW-1006">Bacterial flagellum protein export</keyword>
<keyword evidence="6" id="KW-0547">Nucleotide-binding</keyword>
<sequence>MNIQRFIAPTSREALDKARAAFGESTLILSNRPMGNGVEVMATAEETFGNLDQGNHTSPGLMAAIQAREADETRAPKQAPKAPMRMEALLQQAKPAVKANPRQSVAEDTEQLAMSTLSFQDYVRERMLRRRNEEMTGELPQEVLPTFARKNRLDTVRDSAPLPTTPSVIKHNPLRGLALELPTEQPRKAVASPAAAPALMHELQSVKELIEERFNTLTWMNQTRQNPLHSNLMLKLIRSGYSPALSRTIMERLPQNAGPADAMKWLVQVLERNLRTDNAEAPIWDKGGVFALVGSTGVGKTTTAAKLAALCAQKHGPNSVGLITLDTYRVGGHEQLRAYGRMLGVVAHLAHDKAALQDLLGLLAGKKMVIIDTTGVAPRDPRKDDILEVLNLPGIERLLVANAGAHGDTLDEALAAFKRVGCKQAILSKVDEAVKLAPALDALIRHQLVLRGITNGQRVPEDFTRANANELVATSMRAHTKSAFDPSSLDMDFYFTESSMGQSQGAMHA</sequence>
<keyword evidence="5" id="KW-1003">Cell membrane</keyword>
<evidence type="ECO:0000313" key="16">
    <source>
        <dbReference type="EMBL" id="MBD7959838.1"/>
    </source>
</evidence>
<protein>
    <recommendedName>
        <fullName evidence="3 13">Flagellar biosynthesis protein FlhF</fullName>
    </recommendedName>
</protein>
<reference evidence="16 17" key="1">
    <citation type="submission" date="2020-08" db="EMBL/GenBank/DDBJ databases">
        <title>A Genomic Blueprint of the Chicken Gut Microbiome.</title>
        <authorList>
            <person name="Gilroy R."/>
            <person name="Ravi A."/>
            <person name="Getino M."/>
            <person name="Pursley I."/>
            <person name="Horton D.L."/>
            <person name="Alikhan N.-F."/>
            <person name="Baker D."/>
            <person name="Gharbi K."/>
            <person name="Hall N."/>
            <person name="Watson M."/>
            <person name="Adriaenssens E.M."/>
            <person name="Foster-Nyarko E."/>
            <person name="Jarju S."/>
            <person name="Secka A."/>
            <person name="Antonio M."/>
            <person name="Oren A."/>
            <person name="Chaudhuri R."/>
            <person name="La Ragione R.M."/>
            <person name="Hildebrand F."/>
            <person name="Pallen M.J."/>
        </authorList>
    </citation>
    <scope>NUCLEOTIDE SEQUENCE [LARGE SCALE GENOMIC DNA]</scope>
    <source>
        <strain evidence="16 17">Sa2CVA6</strain>
    </source>
</reference>
<evidence type="ECO:0000256" key="7">
    <source>
        <dbReference type="ARBA" id="ARBA00022795"/>
    </source>
</evidence>
<evidence type="ECO:0000259" key="15">
    <source>
        <dbReference type="SMART" id="SM00962"/>
    </source>
</evidence>
<dbReference type="SMART" id="SM00382">
    <property type="entry name" value="AAA"/>
    <property type="match status" value="1"/>
</dbReference>
<evidence type="ECO:0000256" key="10">
    <source>
        <dbReference type="ARBA" id="ARBA00023136"/>
    </source>
</evidence>
<dbReference type="Gene3D" id="3.40.50.300">
    <property type="entry name" value="P-loop containing nucleotide triphosphate hydrolases"/>
    <property type="match status" value="1"/>
</dbReference>
<keyword evidence="8" id="KW-0653">Protein transport</keyword>
<comment type="caution">
    <text evidence="16">The sequence shown here is derived from an EMBL/GenBank/DDBJ whole genome shotgun (WGS) entry which is preliminary data.</text>
</comment>
<dbReference type="Pfam" id="PF00448">
    <property type="entry name" value="SRP54"/>
    <property type="match status" value="1"/>
</dbReference>
<evidence type="ECO:0000256" key="5">
    <source>
        <dbReference type="ARBA" id="ARBA00022475"/>
    </source>
</evidence>
<dbReference type="RefSeq" id="WP_191722231.1">
    <property type="nucleotide sequence ID" value="NZ_JACSQK010000002.1"/>
</dbReference>
<evidence type="ECO:0000256" key="1">
    <source>
        <dbReference type="ARBA" id="ARBA00004413"/>
    </source>
</evidence>
<dbReference type="PANTHER" id="PTHR43134:SF3">
    <property type="entry name" value="FLAGELLAR BIOSYNTHESIS PROTEIN FLHF"/>
    <property type="match status" value="1"/>
</dbReference>
<dbReference type="SUPFAM" id="SSF52540">
    <property type="entry name" value="P-loop containing nucleoside triphosphate hydrolases"/>
    <property type="match status" value="1"/>
</dbReference>
<dbReference type="PANTHER" id="PTHR43134">
    <property type="entry name" value="SIGNAL RECOGNITION PARTICLE RECEPTOR SUBUNIT ALPHA"/>
    <property type="match status" value="1"/>
</dbReference>
<evidence type="ECO:0000256" key="2">
    <source>
        <dbReference type="ARBA" id="ARBA00008531"/>
    </source>
</evidence>
<evidence type="ECO:0000313" key="17">
    <source>
        <dbReference type="Proteomes" id="UP000634919"/>
    </source>
</evidence>
<dbReference type="InterPro" id="IPR000897">
    <property type="entry name" value="SRP54_GTPase_dom"/>
</dbReference>
<keyword evidence="16" id="KW-0282">Flagellum</keyword>
<accession>A0ABR8S8N6</accession>
<evidence type="ECO:0000256" key="3">
    <source>
        <dbReference type="ARBA" id="ARBA00014919"/>
    </source>
</evidence>
<organism evidence="16 17">
    <name type="scientific">Comamonas avium</name>
    <dbReference type="NCBI Taxonomy" id="2762231"/>
    <lineage>
        <taxon>Bacteria</taxon>
        <taxon>Pseudomonadati</taxon>
        <taxon>Pseudomonadota</taxon>
        <taxon>Betaproteobacteria</taxon>
        <taxon>Burkholderiales</taxon>
        <taxon>Comamonadaceae</taxon>
        <taxon>Comamonas</taxon>
    </lineage>
</organism>
<comment type="function">
    <text evidence="12">Necessary for flagellar biosynthesis. May be involved in translocation of the flagellum.</text>
</comment>
<dbReference type="InterPro" id="IPR020006">
    <property type="entry name" value="FlhF"/>
</dbReference>
<comment type="subcellular location">
    <subcellularLocation>
        <location evidence="1">Cell membrane</location>
        <topology evidence="1">Peripheral membrane protein</topology>
        <orientation evidence="1">Cytoplasmic side</orientation>
    </subcellularLocation>
</comment>
<keyword evidence="9" id="KW-0342">GTP-binding</keyword>
<name>A0ABR8S8N6_9BURK</name>
<evidence type="ECO:0000256" key="11">
    <source>
        <dbReference type="ARBA" id="ARBA00023225"/>
    </source>
</evidence>
<dbReference type="Proteomes" id="UP000634919">
    <property type="component" value="Unassembled WGS sequence"/>
</dbReference>
<proteinExistence type="inferred from homology"/>
<keyword evidence="16" id="KW-0969">Cilium</keyword>
<dbReference type="InterPro" id="IPR003593">
    <property type="entry name" value="AAA+_ATPase"/>
</dbReference>
<keyword evidence="10" id="KW-0472">Membrane</keyword>
<dbReference type="InterPro" id="IPR047040">
    <property type="entry name" value="FlhF__GTPase_dom"/>
</dbReference>
<dbReference type="EMBL" id="JACSQK010000002">
    <property type="protein sequence ID" value="MBD7959838.1"/>
    <property type="molecule type" value="Genomic_DNA"/>
</dbReference>
<evidence type="ECO:0000256" key="9">
    <source>
        <dbReference type="ARBA" id="ARBA00023134"/>
    </source>
</evidence>
<dbReference type="SMART" id="SM00962">
    <property type="entry name" value="SRP54"/>
    <property type="match status" value="1"/>
</dbReference>
<evidence type="ECO:0000256" key="12">
    <source>
        <dbReference type="ARBA" id="ARBA00025337"/>
    </source>
</evidence>
<evidence type="ECO:0000256" key="13">
    <source>
        <dbReference type="NCBIfam" id="TIGR03499"/>
    </source>
</evidence>
<dbReference type="Gene3D" id="1.20.120.1380">
    <property type="entry name" value="Flagellar FlhF biosynthesis protein, N domain"/>
    <property type="match status" value="1"/>
</dbReference>
<evidence type="ECO:0000256" key="4">
    <source>
        <dbReference type="ARBA" id="ARBA00022448"/>
    </source>
</evidence>
<feature type="domain" description="AAA+ ATPase" evidence="14">
    <location>
        <begin position="286"/>
        <end position="431"/>
    </location>
</feature>
<keyword evidence="17" id="KW-1185">Reference proteome</keyword>